<dbReference type="NCBIfam" id="TIGR00363">
    <property type="entry name" value="MetQ/NlpA family lipoprotein"/>
    <property type="match status" value="1"/>
</dbReference>
<dbReference type="PIRSF" id="PIRSF002854">
    <property type="entry name" value="MetQ"/>
    <property type="match status" value="1"/>
</dbReference>
<evidence type="ECO:0000256" key="3">
    <source>
        <dbReference type="ARBA" id="ARBA00023136"/>
    </source>
</evidence>
<evidence type="ECO:0000313" key="10">
    <source>
        <dbReference type="EMBL" id="URN95850.1"/>
    </source>
</evidence>
<proteinExistence type="inferred from homology"/>
<dbReference type="AlphaFoldDB" id="A0A9J6ZI25"/>
<protein>
    <recommendedName>
        <fullName evidence="6">Lipoprotein</fullName>
    </recommendedName>
</protein>
<evidence type="ECO:0000256" key="7">
    <source>
        <dbReference type="PIRSR" id="PIRSR002854-1"/>
    </source>
</evidence>
<accession>A0A9J6ZI25</accession>
<evidence type="ECO:0000256" key="1">
    <source>
        <dbReference type="ARBA" id="ARBA00004635"/>
    </source>
</evidence>
<evidence type="ECO:0000313" key="11">
    <source>
        <dbReference type="Proteomes" id="UP001056756"/>
    </source>
</evidence>
<evidence type="ECO:0000256" key="4">
    <source>
        <dbReference type="ARBA" id="ARBA00023139"/>
    </source>
</evidence>
<keyword evidence="3" id="KW-0472">Membrane</keyword>
<dbReference type="Proteomes" id="UP001056756">
    <property type="component" value="Chromosome"/>
</dbReference>
<keyword evidence="2 9" id="KW-0732">Signal</keyword>
<dbReference type="GO" id="GO:0016020">
    <property type="term" value="C:membrane"/>
    <property type="evidence" value="ECO:0007669"/>
    <property type="project" value="UniProtKB-SubCell"/>
</dbReference>
<dbReference type="EMBL" id="CP097899">
    <property type="protein sequence ID" value="URN95850.1"/>
    <property type="molecule type" value="Genomic_DNA"/>
</dbReference>
<dbReference type="CDD" id="cd13597">
    <property type="entry name" value="PBP2_lipoprotein_Tp32"/>
    <property type="match status" value="1"/>
</dbReference>
<reference evidence="10" key="1">
    <citation type="submission" date="2022-05" db="EMBL/GenBank/DDBJ databases">
        <title>Novel bacterial taxa in a minimal lignocellulolytic consortium and its capacity to transform plastics disclosed by genome-resolved metagenomics.</title>
        <authorList>
            <person name="Rodriguez C.A.D."/>
            <person name="Diaz-Garcia L."/>
            <person name="Herrera K."/>
            <person name="Tarazona N.A."/>
            <person name="Sproer C."/>
            <person name="Overmann J."/>
            <person name="Jimenez D.J."/>
        </authorList>
    </citation>
    <scope>NUCLEOTIDE SEQUENCE</scope>
    <source>
        <strain evidence="10">MAG5</strain>
    </source>
</reference>
<dbReference type="Gene3D" id="3.40.190.10">
    <property type="entry name" value="Periplasmic binding protein-like II"/>
    <property type="match status" value="2"/>
</dbReference>
<feature type="lipid moiety-binding region" description="S-diacylglycerol cysteine" evidence="7">
    <location>
        <position position="21"/>
    </location>
</feature>
<evidence type="ECO:0000256" key="6">
    <source>
        <dbReference type="PIRNR" id="PIRNR002854"/>
    </source>
</evidence>
<feature type="region of interest" description="Disordered" evidence="8">
    <location>
        <begin position="29"/>
        <end position="50"/>
    </location>
</feature>
<comment type="similarity">
    <text evidence="6">Belongs to the nlpA lipoprotein family.</text>
</comment>
<dbReference type="PANTHER" id="PTHR30429">
    <property type="entry name" value="D-METHIONINE-BINDING LIPOPROTEIN METQ"/>
    <property type="match status" value="1"/>
</dbReference>
<dbReference type="KEGG" id="plig:NAG76_06280"/>
<evidence type="ECO:0000256" key="8">
    <source>
        <dbReference type="SAM" id="MobiDB-lite"/>
    </source>
</evidence>
<feature type="chain" id="PRO_5039922997" description="Lipoprotein" evidence="9">
    <location>
        <begin position="26"/>
        <end position="296"/>
    </location>
</feature>
<dbReference type="PROSITE" id="PS51257">
    <property type="entry name" value="PROKAR_LIPOPROTEIN"/>
    <property type="match status" value="1"/>
</dbReference>
<name>A0A9J6ZI25_9BACL</name>
<comment type="subcellular location">
    <subcellularLocation>
        <location evidence="1">Membrane</location>
        <topology evidence="1">Lipid-anchor</topology>
    </subcellularLocation>
</comment>
<dbReference type="InterPro" id="IPR004872">
    <property type="entry name" value="Lipoprotein_NlpA"/>
</dbReference>
<feature type="compositionally biased region" description="Polar residues" evidence="8">
    <location>
        <begin position="37"/>
        <end position="49"/>
    </location>
</feature>
<dbReference type="Pfam" id="PF03180">
    <property type="entry name" value="Lipoprotein_9"/>
    <property type="match status" value="1"/>
</dbReference>
<gene>
    <name evidence="10" type="ORF">NAG76_06280</name>
</gene>
<sequence length="296" mass="31911">MRKTKLTSIILLALVLLLAACGNQGGNTVNTNNSTNEATGSNNASNADTGATEEVEEVTIKVGASPIPHAEILNSLVPVLKEQGINLEVIEFTDYVLPNKTLYEKELDANFFQHVPYLDQFNADNGYDLVSVAGVHVEPFGVYSNSLTTISEIKDGAKIAIPNDPSNGGRSLILLAQNGLIELDENAGLEVTVSDIKNNPRGFEFVELEAATIPRVLDEVDIAAINTNYALEAGLNPVEDALIIEDKNSPYVNILVTRPDNQKDEAIVKLIEALKSSEVESFINETYKGAVVPAFN</sequence>
<evidence type="ECO:0000256" key="9">
    <source>
        <dbReference type="SAM" id="SignalP"/>
    </source>
</evidence>
<feature type="signal peptide" evidence="9">
    <location>
        <begin position="1"/>
        <end position="25"/>
    </location>
</feature>
<dbReference type="SUPFAM" id="SSF53850">
    <property type="entry name" value="Periplasmic binding protein-like II"/>
    <property type="match status" value="1"/>
</dbReference>
<organism evidence="10 11">
    <name type="scientific">Candidatus Pristimantibacillus lignocellulolyticus</name>
    <dbReference type="NCBI Taxonomy" id="2994561"/>
    <lineage>
        <taxon>Bacteria</taxon>
        <taxon>Bacillati</taxon>
        <taxon>Bacillota</taxon>
        <taxon>Bacilli</taxon>
        <taxon>Bacillales</taxon>
        <taxon>Paenibacillaceae</taxon>
        <taxon>Candidatus Pristimantibacillus</taxon>
    </lineage>
</organism>
<dbReference type="PANTHER" id="PTHR30429:SF0">
    <property type="entry name" value="METHIONINE-BINDING LIPOPROTEIN METQ"/>
    <property type="match status" value="1"/>
</dbReference>
<keyword evidence="5 6" id="KW-0449">Lipoprotein</keyword>
<keyword evidence="4" id="KW-0564">Palmitate</keyword>
<evidence type="ECO:0000256" key="5">
    <source>
        <dbReference type="ARBA" id="ARBA00023288"/>
    </source>
</evidence>
<evidence type="ECO:0000256" key="2">
    <source>
        <dbReference type="ARBA" id="ARBA00022729"/>
    </source>
</evidence>